<sequence length="340" mass="34120">MKKSLSIAAAGLLALTSIGLTTQTSSAAFTTRCVGEGGAVTIPGDLVVPAGQACYLNGTVIQGNVRVQSGADLVMTGVTVSGDTVVRDDGYLEAVDSTLEGALTARQSFGNVLDGSTVAGAVTTVNDTTGTGFIIIDESHLADRVRSTGGALDLSSSTVAGQVQGIRTEYTDVYDAVIEGALQVDGNTVGSVVCDSEVYGPATWRGNQTGVQLGGDLSHGALSNCDGSNYFGGNVTVDNTSGGVWVVGNIIRGGLTGTGNDPAPVGAGNRVRGELGGQFTAMGAPTGPAVSAQRANGRVAETVTERSAEQVTGRGAEVRQDALDRSAKATQRAEAAGAAF</sequence>
<dbReference type="EMBL" id="CP115965">
    <property type="protein sequence ID" value="WZW98799.1"/>
    <property type="molecule type" value="Genomic_DNA"/>
</dbReference>
<organism evidence="2 3">
    <name type="scientific">Propioniciclava soli</name>
    <dbReference type="NCBI Taxonomy" id="2775081"/>
    <lineage>
        <taxon>Bacteria</taxon>
        <taxon>Bacillati</taxon>
        <taxon>Actinomycetota</taxon>
        <taxon>Actinomycetes</taxon>
        <taxon>Propionibacteriales</taxon>
        <taxon>Propionibacteriaceae</taxon>
        <taxon>Propioniciclava</taxon>
    </lineage>
</organism>
<proteinExistence type="predicted"/>
<evidence type="ECO:0000313" key="2">
    <source>
        <dbReference type="EMBL" id="WZW98799.1"/>
    </source>
</evidence>
<evidence type="ECO:0000256" key="1">
    <source>
        <dbReference type="SAM" id="SignalP"/>
    </source>
</evidence>
<dbReference type="Proteomes" id="UP001434337">
    <property type="component" value="Chromosome"/>
</dbReference>
<dbReference type="RefSeq" id="WP_232548677.1">
    <property type="nucleotide sequence ID" value="NZ_CP115965.1"/>
</dbReference>
<feature type="chain" id="PRO_5045938859" description="Right-handed parallel beta-helix repeat-containing protein" evidence="1">
    <location>
        <begin position="28"/>
        <end position="340"/>
    </location>
</feature>
<keyword evidence="3" id="KW-1185">Reference proteome</keyword>
<name>A0ABZ3C7Q3_9ACTN</name>
<feature type="signal peptide" evidence="1">
    <location>
        <begin position="1"/>
        <end position="27"/>
    </location>
</feature>
<evidence type="ECO:0008006" key="4">
    <source>
        <dbReference type="Google" id="ProtNLM"/>
    </source>
</evidence>
<gene>
    <name evidence="2" type="ORF">PCC79_00910</name>
</gene>
<accession>A0ABZ3C7Q3</accession>
<keyword evidence="1" id="KW-0732">Signal</keyword>
<protein>
    <recommendedName>
        <fullName evidence="4">Right-handed parallel beta-helix repeat-containing protein</fullName>
    </recommendedName>
</protein>
<reference evidence="2 3" key="1">
    <citation type="journal article" date="2023" name="Environ Microbiome">
        <title>A coral-associated actinobacterium mitigates coral bleaching under heat stress.</title>
        <authorList>
            <person name="Li J."/>
            <person name="Zou Y."/>
            <person name="Li Q."/>
            <person name="Zhang J."/>
            <person name="Bourne D.G."/>
            <person name="Lyu Y."/>
            <person name="Liu C."/>
            <person name="Zhang S."/>
        </authorList>
    </citation>
    <scope>NUCLEOTIDE SEQUENCE [LARGE SCALE GENOMIC DNA]</scope>
    <source>
        <strain evidence="2 3">SCSIO 13291</strain>
    </source>
</reference>
<evidence type="ECO:0000313" key="3">
    <source>
        <dbReference type="Proteomes" id="UP001434337"/>
    </source>
</evidence>